<dbReference type="Pfam" id="PF02575">
    <property type="entry name" value="YbaB_DNA_bd"/>
    <property type="match status" value="1"/>
</dbReference>
<dbReference type="InterPro" id="IPR036894">
    <property type="entry name" value="YbaB-like_sf"/>
</dbReference>
<sequence>MTLPFDGQHADEIYADVRRRLAQVDRLRGTALAQTASARSADGLVTVWVNASGVLTKTQISPAARERLSMGALAKTITALTQDAAQQVRAAVEAQTAQIHQAAGTDDRVEQLLGTIPEASALLRGSDAPPLTPPDGAPRDPAPVRQQAAPVVVQDFDDEDDFPRRRSWTSTSW</sequence>
<gene>
    <name evidence="2" type="ORF">NVS88_01875</name>
</gene>
<protein>
    <submittedName>
        <fullName evidence="2">YbaB/EbfC family nucleoid-associated protein</fullName>
    </submittedName>
</protein>
<evidence type="ECO:0000256" key="1">
    <source>
        <dbReference type="SAM" id="MobiDB-lite"/>
    </source>
</evidence>
<dbReference type="GO" id="GO:0003677">
    <property type="term" value="F:DNA binding"/>
    <property type="evidence" value="ECO:0007669"/>
    <property type="project" value="InterPro"/>
</dbReference>
<dbReference type="Gene3D" id="3.30.1310.10">
    <property type="entry name" value="Nucleoid-associated protein YbaB-like domain"/>
    <property type="match status" value="1"/>
</dbReference>
<evidence type="ECO:0000313" key="2">
    <source>
        <dbReference type="EMBL" id="MDG3013302.1"/>
    </source>
</evidence>
<organism evidence="2 3">
    <name type="scientific">Speluncibacter jeojiensis</name>
    <dbReference type="NCBI Taxonomy" id="2710754"/>
    <lineage>
        <taxon>Bacteria</taxon>
        <taxon>Bacillati</taxon>
        <taxon>Actinomycetota</taxon>
        <taxon>Actinomycetes</taxon>
        <taxon>Mycobacteriales</taxon>
        <taxon>Speluncibacteraceae</taxon>
        <taxon>Speluncibacter</taxon>
    </lineage>
</organism>
<dbReference type="EMBL" id="JANRHA010000001">
    <property type="protein sequence ID" value="MDG3013302.1"/>
    <property type="molecule type" value="Genomic_DNA"/>
</dbReference>
<feature type="compositionally biased region" description="Low complexity" evidence="1">
    <location>
        <begin position="143"/>
        <end position="154"/>
    </location>
</feature>
<dbReference type="Proteomes" id="UP001152755">
    <property type="component" value="Unassembled WGS sequence"/>
</dbReference>
<dbReference type="SUPFAM" id="SSF82607">
    <property type="entry name" value="YbaB-like"/>
    <property type="match status" value="1"/>
</dbReference>
<comment type="caution">
    <text evidence="2">The sequence shown here is derived from an EMBL/GenBank/DDBJ whole genome shotgun (WGS) entry which is preliminary data.</text>
</comment>
<name>A0A9X4LZD2_9ACTN</name>
<feature type="region of interest" description="Disordered" evidence="1">
    <location>
        <begin position="123"/>
        <end position="173"/>
    </location>
</feature>
<evidence type="ECO:0000313" key="3">
    <source>
        <dbReference type="Proteomes" id="UP001152755"/>
    </source>
</evidence>
<dbReference type="RefSeq" id="WP_277834254.1">
    <property type="nucleotide sequence ID" value="NZ_JAAIVF010000006.1"/>
</dbReference>
<reference evidence="2" key="1">
    <citation type="submission" date="2022-08" db="EMBL/GenBank/DDBJ databases">
        <title>Genome analysis of Corynebacteriales strain.</title>
        <authorList>
            <person name="Lee S.D."/>
        </authorList>
    </citation>
    <scope>NUCLEOTIDE SEQUENCE</scope>
    <source>
        <strain evidence="2">D3-21</strain>
    </source>
</reference>
<proteinExistence type="predicted"/>
<dbReference type="AlphaFoldDB" id="A0A9X4LZD2"/>
<accession>A0A9X4LZD2</accession>
<dbReference type="InterPro" id="IPR004401">
    <property type="entry name" value="YbaB/EbfC"/>
</dbReference>
<keyword evidence="3" id="KW-1185">Reference proteome</keyword>